<dbReference type="SUPFAM" id="SSF63829">
    <property type="entry name" value="Calcium-dependent phosphotriesterase"/>
    <property type="match status" value="1"/>
</dbReference>
<dbReference type="PANTHER" id="PTHR10680">
    <property type="entry name" value="PEPTIDYL-GLYCINE ALPHA-AMIDATING MONOOXYGENASE"/>
    <property type="match status" value="1"/>
</dbReference>
<evidence type="ECO:0000313" key="3">
    <source>
        <dbReference type="EMBL" id="MCF2950257.1"/>
    </source>
</evidence>
<dbReference type="Gene3D" id="2.120.10.30">
    <property type="entry name" value="TolB, C-terminal domain"/>
    <property type="match status" value="2"/>
</dbReference>
<evidence type="ECO:0000313" key="4">
    <source>
        <dbReference type="Proteomes" id="UP001521137"/>
    </source>
</evidence>
<keyword evidence="4" id="KW-1185">Reference proteome</keyword>
<comment type="caution">
    <text evidence="3">The sequence shown here is derived from an EMBL/GenBank/DDBJ whole genome shotgun (WGS) entry which is preliminary data.</text>
</comment>
<name>A0ABS9DE02_9ALTE</name>
<dbReference type="InterPro" id="IPR011042">
    <property type="entry name" value="6-blade_b-propeller_TolB-like"/>
</dbReference>
<accession>A0ABS9DE02</accession>
<proteinExistence type="predicted"/>
<evidence type="ECO:0000256" key="1">
    <source>
        <dbReference type="ARBA" id="ARBA00022729"/>
    </source>
</evidence>
<dbReference type="Proteomes" id="UP001521137">
    <property type="component" value="Unassembled WGS sequence"/>
</dbReference>
<keyword evidence="2" id="KW-0325">Glycoprotein</keyword>
<gene>
    <name evidence="3" type="ORF">L0668_19270</name>
</gene>
<dbReference type="RefSeq" id="WP_235314357.1">
    <property type="nucleotide sequence ID" value="NZ_JAKGAS010000016.1"/>
</dbReference>
<protein>
    <submittedName>
        <fullName evidence="3">6-bladed beta-propeller</fullName>
    </submittedName>
</protein>
<reference evidence="3 4" key="1">
    <citation type="submission" date="2022-01" db="EMBL/GenBank/DDBJ databases">
        <title>Paraglaciecola sp. G1-23.</title>
        <authorList>
            <person name="Jin M.S."/>
            <person name="Han D.M."/>
            <person name="Kim H.M."/>
            <person name="Jeon C.O."/>
        </authorList>
    </citation>
    <scope>NUCLEOTIDE SEQUENCE [LARGE SCALE GENOMIC DNA]</scope>
    <source>
        <strain evidence="3 4">G1-23</strain>
    </source>
</reference>
<dbReference type="EMBL" id="JAKGAS010000016">
    <property type="protein sequence ID" value="MCF2950257.1"/>
    <property type="molecule type" value="Genomic_DNA"/>
</dbReference>
<organism evidence="3 4">
    <name type="scientific">Paraglaciecola algarum</name>
    <dbReference type="NCBI Taxonomy" id="3050085"/>
    <lineage>
        <taxon>Bacteria</taxon>
        <taxon>Pseudomonadati</taxon>
        <taxon>Pseudomonadota</taxon>
        <taxon>Gammaproteobacteria</taxon>
        <taxon>Alteromonadales</taxon>
        <taxon>Alteromonadaceae</taxon>
        <taxon>Paraglaciecola</taxon>
    </lineage>
</organism>
<evidence type="ECO:0000256" key="2">
    <source>
        <dbReference type="ARBA" id="ARBA00023180"/>
    </source>
</evidence>
<sequence>MTQYVSPLPKSQQDPHEKIVGAGEFTYKVNTHWGQLDPAMFPVENCHDLAIDSQGRIIMITDNVKNNIIIYSPEGKLLEAWGTEFPGAHAIKVVNENGQDYLYVVDSGWLVNPKWDGVSTDDWDSPTNKVVAQSGFIAKLSIEGRLIFSVGHPQTIGVYTPEQPFRPTDIAIANNGDFYVTDGYGSDYVLQYNKQGQYIRHWGGHDNQDPNLNLSNTHGIAIDSRKPGEPKLIISSRGERALKIFSMTGEYISTIETPGAYIGGPVLDGKFGYAPVCWSHHDGKNAEDSGFIAILDENHKVVANIGGTQPEYIDGKLQPMCSTWDLFKHCHGVCIDEQGNVYVGQWRANQSYPIKLEKL</sequence>
<dbReference type="PANTHER" id="PTHR10680:SF14">
    <property type="entry name" value="PEPTIDYL-GLYCINE ALPHA-AMIDATING MONOOXYGENASE"/>
    <property type="match status" value="1"/>
</dbReference>
<keyword evidence="1" id="KW-0732">Signal</keyword>